<dbReference type="PANTHER" id="PTHR47129">
    <property type="entry name" value="QUINONE OXIDOREDUCTASE 2"/>
    <property type="match status" value="1"/>
</dbReference>
<name>A0ABW5DZI9_9PROT</name>
<dbReference type="EC" id="1.6.5.2" evidence="2"/>
<dbReference type="GO" id="GO:0003955">
    <property type="term" value="F:NAD(P)H dehydrogenase (quinone) activity"/>
    <property type="evidence" value="ECO:0007669"/>
    <property type="project" value="UniProtKB-EC"/>
</dbReference>
<dbReference type="PANTHER" id="PTHR47129:SF1">
    <property type="entry name" value="NMRA-LIKE DOMAIN-CONTAINING PROTEIN"/>
    <property type="match status" value="1"/>
</dbReference>
<proteinExistence type="predicted"/>
<evidence type="ECO:0000313" key="2">
    <source>
        <dbReference type="EMBL" id="MFD2265381.1"/>
    </source>
</evidence>
<evidence type="ECO:0000259" key="1">
    <source>
        <dbReference type="Pfam" id="PF13460"/>
    </source>
</evidence>
<dbReference type="Gene3D" id="3.90.25.10">
    <property type="entry name" value="UDP-galactose 4-epimerase, domain 1"/>
    <property type="match status" value="1"/>
</dbReference>
<protein>
    <submittedName>
        <fullName evidence="2">SDR family oxidoreductase</fullName>
        <ecNumber evidence="2">1.6.5.2</ecNumber>
    </submittedName>
</protein>
<dbReference type="InterPro" id="IPR052718">
    <property type="entry name" value="NmrA-type_oxidoreductase"/>
</dbReference>
<dbReference type="Gene3D" id="3.40.50.720">
    <property type="entry name" value="NAD(P)-binding Rossmann-like Domain"/>
    <property type="match status" value="1"/>
</dbReference>
<sequence length="283" mass="29537">MSGKIVISGAGGQLGQLVAQELKSRGVVDGVTLASRDPSKIAALGFKTARADFDDAASLAAAYQGADVVLILSGDAPNEVRTPQHYRAIDAAKAAGVKRIVYTSFTNATYDSLFDFAKSHTDTEAYLKKSGLAYTVLRNNQYIENLNSGIAHAKDAGVLAQPGATGKVAYLRRADVAAALVGAILGTGHEGKVYEITGPKAYDLFEIAAILTETTGRKVEAVDADPQQYGAMLSGFGLPDFLVKALLGIHAAGAAGEMNLVSGDAEKLAGRKIVSLEEHLRGE</sequence>
<dbReference type="Proteomes" id="UP001597295">
    <property type="component" value="Unassembled WGS sequence"/>
</dbReference>
<dbReference type="InterPro" id="IPR016040">
    <property type="entry name" value="NAD(P)-bd_dom"/>
</dbReference>
<dbReference type="EMBL" id="JBHUIP010000016">
    <property type="protein sequence ID" value="MFD2265381.1"/>
    <property type="molecule type" value="Genomic_DNA"/>
</dbReference>
<dbReference type="SUPFAM" id="SSF51735">
    <property type="entry name" value="NAD(P)-binding Rossmann-fold domains"/>
    <property type="match status" value="1"/>
</dbReference>
<comment type="caution">
    <text evidence="2">The sequence shown here is derived from an EMBL/GenBank/DDBJ whole genome shotgun (WGS) entry which is preliminary data.</text>
</comment>
<dbReference type="CDD" id="cd05269">
    <property type="entry name" value="TMR_SDR_a"/>
    <property type="match status" value="1"/>
</dbReference>
<dbReference type="RefSeq" id="WP_379878659.1">
    <property type="nucleotide sequence ID" value="NZ_JBHUIP010000016.1"/>
</dbReference>
<keyword evidence="3" id="KW-1185">Reference proteome</keyword>
<organism evidence="2 3">
    <name type="scientific">Lacibacterium aquatile</name>
    <dbReference type="NCBI Taxonomy" id="1168082"/>
    <lineage>
        <taxon>Bacteria</taxon>
        <taxon>Pseudomonadati</taxon>
        <taxon>Pseudomonadota</taxon>
        <taxon>Alphaproteobacteria</taxon>
        <taxon>Rhodospirillales</taxon>
        <taxon>Rhodospirillaceae</taxon>
    </lineage>
</organism>
<evidence type="ECO:0000313" key="3">
    <source>
        <dbReference type="Proteomes" id="UP001597295"/>
    </source>
</evidence>
<accession>A0ABW5DZI9</accession>
<gene>
    <name evidence="2" type="ORF">ACFSM5_20935</name>
</gene>
<keyword evidence="2" id="KW-0560">Oxidoreductase</keyword>
<reference evidence="3" key="1">
    <citation type="journal article" date="2019" name="Int. J. Syst. Evol. Microbiol.">
        <title>The Global Catalogue of Microorganisms (GCM) 10K type strain sequencing project: providing services to taxonomists for standard genome sequencing and annotation.</title>
        <authorList>
            <consortium name="The Broad Institute Genomics Platform"/>
            <consortium name="The Broad Institute Genome Sequencing Center for Infectious Disease"/>
            <person name="Wu L."/>
            <person name="Ma J."/>
        </authorList>
    </citation>
    <scope>NUCLEOTIDE SEQUENCE [LARGE SCALE GENOMIC DNA]</scope>
    <source>
        <strain evidence="3">CGMCC 1.19062</strain>
    </source>
</reference>
<dbReference type="InterPro" id="IPR036291">
    <property type="entry name" value="NAD(P)-bd_dom_sf"/>
</dbReference>
<dbReference type="Pfam" id="PF13460">
    <property type="entry name" value="NAD_binding_10"/>
    <property type="match status" value="1"/>
</dbReference>
<feature type="domain" description="NAD(P)-binding" evidence="1">
    <location>
        <begin position="9"/>
        <end position="184"/>
    </location>
</feature>